<evidence type="ECO:0000313" key="2">
    <source>
        <dbReference type="Proteomes" id="UP000520052"/>
    </source>
</evidence>
<organism evidence="1 2">
    <name type="scientific">Marine Group I thaumarchaeote</name>
    <dbReference type="NCBI Taxonomy" id="2511932"/>
    <lineage>
        <taxon>Archaea</taxon>
        <taxon>Nitrososphaerota</taxon>
        <taxon>Marine Group I</taxon>
    </lineage>
</organism>
<protein>
    <submittedName>
        <fullName evidence="1">Uncharacterized protein</fullName>
    </submittedName>
</protein>
<dbReference type="AlphaFoldDB" id="A0A7K4N5N1"/>
<name>A0A7K4N5N1_9ARCH</name>
<comment type="caution">
    <text evidence="1">The sequence shown here is derived from an EMBL/GenBank/DDBJ whole genome shotgun (WGS) entry which is preliminary data.</text>
</comment>
<dbReference type="Proteomes" id="UP000520052">
    <property type="component" value="Unassembled WGS sequence"/>
</dbReference>
<accession>A0A7K4N5N1</accession>
<evidence type="ECO:0000313" key="1">
    <source>
        <dbReference type="EMBL" id="NWJ83751.1"/>
    </source>
</evidence>
<sequence length="53" mass="5651">MDDDVDAGFCPDVRNSPGERYAVSSVGMQVSDDVLVPQVIAESSIPDSIILIQ</sequence>
<reference evidence="1 2" key="1">
    <citation type="journal article" date="2019" name="Environ. Microbiol.">
        <title>Genomics insights into ecotype formation of ammonia-oxidizing archaea in the deep ocean.</title>
        <authorList>
            <person name="Wang Y."/>
            <person name="Huang J.M."/>
            <person name="Cui G.J."/>
            <person name="Nunoura T."/>
            <person name="Takaki Y."/>
            <person name="Li W.L."/>
            <person name="Li J."/>
            <person name="Gao Z.M."/>
            <person name="Takai K."/>
            <person name="Zhang A.Q."/>
            <person name="Stepanauskas R."/>
        </authorList>
    </citation>
    <scope>NUCLEOTIDE SEQUENCE [LARGE SCALE GENOMIC DNA]</scope>
    <source>
        <strain evidence="1 2">T3L1</strain>
    </source>
</reference>
<gene>
    <name evidence="1" type="ORF">HX854_03335</name>
</gene>
<proteinExistence type="predicted"/>
<dbReference type="EMBL" id="JACATC010000003">
    <property type="protein sequence ID" value="NWJ83751.1"/>
    <property type="molecule type" value="Genomic_DNA"/>
</dbReference>